<dbReference type="Proteomes" id="UP000248889">
    <property type="component" value="Unassembled WGS sequence"/>
</dbReference>
<protein>
    <submittedName>
        <fullName evidence="3">Aspartate 4-decarboxylase</fullName>
    </submittedName>
</protein>
<keyword evidence="1" id="KW-0663">Pyridoxal phosphate</keyword>
<dbReference type="GO" id="GO:0006520">
    <property type="term" value="P:amino acid metabolic process"/>
    <property type="evidence" value="ECO:0007669"/>
    <property type="project" value="TreeGrafter"/>
</dbReference>
<dbReference type="PANTHER" id="PTHR43795:SF2">
    <property type="entry name" value="BIFUNCTIONAL ASPARTATE AMINOTRANSFERASE AND GLUTAMATE_ASPARTATE-PREPHENATE AMINOTRANSFERASE"/>
    <property type="match status" value="1"/>
</dbReference>
<dbReference type="Gene3D" id="3.40.640.10">
    <property type="entry name" value="Type I PLP-dependent aspartate aminotransferase-like (Major domain)"/>
    <property type="match status" value="1"/>
</dbReference>
<feature type="domain" description="Aminotransferase class I/classII large" evidence="2">
    <location>
        <begin position="232"/>
        <end position="399"/>
    </location>
</feature>
<dbReference type="NCBIfam" id="TIGR03801">
    <property type="entry name" value="asp_4_decarbox"/>
    <property type="match status" value="1"/>
</dbReference>
<dbReference type="GO" id="GO:0008483">
    <property type="term" value="F:transaminase activity"/>
    <property type="evidence" value="ECO:0007669"/>
    <property type="project" value="TreeGrafter"/>
</dbReference>
<evidence type="ECO:0000313" key="3">
    <source>
        <dbReference type="EMBL" id="RAG87562.1"/>
    </source>
</evidence>
<name>A0A2X0IQR6_9ACTN</name>
<accession>A0A2X0IQR6</accession>
<organism evidence="3 4">
    <name type="scientific">Streptacidiphilus pinicola</name>
    <dbReference type="NCBI Taxonomy" id="2219663"/>
    <lineage>
        <taxon>Bacteria</taxon>
        <taxon>Bacillati</taxon>
        <taxon>Actinomycetota</taxon>
        <taxon>Actinomycetes</taxon>
        <taxon>Kitasatosporales</taxon>
        <taxon>Streptomycetaceae</taxon>
        <taxon>Streptacidiphilus</taxon>
    </lineage>
</organism>
<comment type="caution">
    <text evidence="3">The sequence shown here is derived from an EMBL/GenBank/DDBJ whole genome shotgun (WGS) entry which is preliminary data.</text>
</comment>
<dbReference type="InterPro" id="IPR004839">
    <property type="entry name" value="Aminotransferase_I/II_large"/>
</dbReference>
<keyword evidence="4" id="KW-1185">Reference proteome</keyword>
<dbReference type="OrthoDB" id="4436468at2"/>
<dbReference type="EMBL" id="QKYN01000006">
    <property type="protein sequence ID" value="RAG87562.1"/>
    <property type="molecule type" value="Genomic_DNA"/>
</dbReference>
<dbReference type="NCBIfam" id="NF006755">
    <property type="entry name" value="PRK09275.1"/>
    <property type="match status" value="1"/>
</dbReference>
<gene>
    <name evidence="3" type="ORF">DN069_00800</name>
</gene>
<dbReference type="InterPro" id="IPR050478">
    <property type="entry name" value="Ethylene_sulfur-biosynth"/>
</dbReference>
<evidence type="ECO:0000313" key="4">
    <source>
        <dbReference type="Proteomes" id="UP000248889"/>
    </source>
</evidence>
<dbReference type="Gene3D" id="1.10.20.110">
    <property type="match status" value="1"/>
</dbReference>
<evidence type="ECO:0000256" key="1">
    <source>
        <dbReference type="ARBA" id="ARBA00022898"/>
    </source>
</evidence>
<dbReference type="Pfam" id="PF00155">
    <property type="entry name" value="Aminotran_1_2"/>
    <property type="match status" value="1"/>
</dbReference>
<dbReference type="Gene3D" id="3.90.1150.10">
    <property type="entry name" value="Aspartate Aminotransferase, domain 1"/>
    <property type="match status" value="1"/>
</dbReference>
<dbReference type="PANTHER" id="PTHR43795">
    <property type="entry name" value="BIFUNCTIONAL ASPARTATE AMINOTRANSFERASE AND GLUTAMATE/ASPARTATE-PREPHENATE AMINOTRANSFERASE-RELATED"/>
    <property type="match status" value="1"/>
</dbReference>
<dbReference type="InterPro" id="IPR015421">
    <property type="entry name" value="PyrdxlP-dep_Trfase_major"/>
</dbReference>
<dbReference type="InterPro" id="IPR022518">
    <property type="entry name" value="Aspartate_4-decarboxylase"/>
</dbReference>
<reference evidence="3 4" key="1">
    <citation type="submission" date="2018-06" db="EMBL/GenBank/DDBJ databases">
        <title>Streptacidiphilus pinicola sp. nov., isolated from pine grove soil.</title>
        <authorList>
            <person name="Roh S.G."/>
            <person name="Park S."/>
            <person name="Kim M.-K."/>
            <person name="Yun B.-R."/>
            <person name="Park J."/>
            <person name="Kim M.J."/>
            <person name="Kim Y.S."/>
            <person name="Kim S.B."/>
        </authorList>
    </citation>
    <scope>NUCLEOTIDE SEQUENCE [LARGE SCALE GENOMIC DNA]</scope>
    <source>
        <strain evidence="3 4">MMS16-CNU450</strain>
    </source>
</reference>
<dbReference type="GO" id="GO:0030170">
    <property type="term" value="F:pyridoxal phosphate binding"/>
    <property type="evidence" value="ECO:0007669"/>
    <property type="project" value="InterPro"/>
</dbReference>
<dbReference type="CDD" id="cd00609">
    <property type="entry name" value="AAT_like"/>
    <property type="match status" value="1"/>
</dbReference>
<dbReference type="InterPro" id="IPR015422">
    <property type="entry name" value="PyrdxlP-dep_Trfase_small"/>
</dbReference>
<sequence length="592" mass="66928">MTPGFQTGPRVARSDQLRRSRAVDCGRVVGVCARRRAQRRELRVTSTPKARTSARLGTSRKKVKRLSSLSPFELKNALLDLASESTRPSSEQLLNAGRGNPNWNALGPREAFLALGHFALEESRRVWSMDDLGGMPEQTDARLRFERFCEANPGLTGMRMLRACVEYGIDRLGFDPDAWVHELVDGYLGDNYPVPERALHHCERVLRAFLAEELYRGGVDPDTVDVFPTEGGTAAMCYLFDTLVTNRILRRGDTVAIMTPIFTPYLEIPELDRYAFEVVRVKADMMTEEGVHMWRYPNEEVDKLADPKVKALMLVNPSNPPSMAMSDRVRERIAEIVRTSNPGLVVITDDVYSTFVPGFRSLAEVCPRNTALVYSFSKHFGCTGWRLGVIAVPRDNVCDEKIRALPAAERRTLRRRYATLTLEPEKLSFVDRLVADSRQVALNHTAGLSTPQQTQMTLFALFDLLEEGRRYRQLLRDIVHRRLDLLMEGAGGHISDDPGRAAYYVELDILAEARAFDSPEFADYLEATYEPTDILFRLAHQSSIVLLNGGGFDGPEWSVRVSLANLHDLDYLKIGHHLHAILEEYRRDYGNR</sequence>
<proteinExistence type="predicted"/>
<dbReference type="AlphaFoldDB" id="A0A2X0IQR6"/>
<dbReference type="SUPFAM" id="SSF53383">
    <property type="entry name" value="PLP-dependent transferases"/>
    <property type="match status" value="1"/>
</dbReference>
<evidence type="ECO:0000259" key="2">
    <source>
        <dbReference type="Pfam" id="PF00155"/>
    </source>
</evidence>
<dbReference type="InterPro" id="IPR015424">
    <property type="entry name" value="PyrdxlP-dep_Trfase"/>
</dbReference>